<dbReference type="EMBL" id="MF324911">
    <property type="protein sequence ID" value="ASR85248.1"/>
    <property type="molecule type" value="Genomic_DNA"/>
</dbReference>
<sequence length="78" mass="8359">MPPTKHELRWIPENVAKVLSDNGIHDRNQLSSTICVARSTVYTAFGPDWSGVATHSVLAAVAGTFRVSIAELARQAAA</sequence>
<dbReference type="KEGG" id="vg:60325413"/>
<name>A0A222ZLA8_9CAUD</name>
<dbReference type="Proteomes" id="UP000224266">
    <property type="component" value="Segment"/>
</dbReference>
<reference evidence="2" key="1">
    <citation type="submission" date="2017-06" db="EMBL/GenBank/DDBJ databases">
        <authorList>
            <person name="Kim H.J."/>
            <person name="Triplett B.A."/>
        </authorList>
    </citation>
    <scope>NUCLEOTIDE SEQUENCE [LARGE SCALE GENOMIC DNA]</scope>
</reference>
<dbReference type="GeneID" id="60325413"/>
<dbReference type="RefSeq" id="YP_009953930.1">
    <property type="nucleotide sequence ID" value="NC_051627.1"/>
</dbReference>
<accession>A0A222ZLA8</accession>
<keyword evidence="2" id="KW-1185">Reference proteome</keyword>
<proteinExistence type="predicted"/>
<evidence type="ECO:0000313" key="1">
    <source>
        <dbReference type="EMBL" id="ASR85248.1"/>
    </source>
</evidence>
<organism evidence="1 2">
    <name type="scientific">Mycobacterium phage SirPhilip</name>
    <dbReference type="NCBI Taxonomy" id="2015824"/>
    <lineage>
        <taxon>Viruses</taxon>
        <taxon>Duplodnaviria</taxon>
        <taxon>Heunggongvirae</taxon>
        <taxon>Uroviricota</taxon>
        <taxon>Caudoviricetes</taxon>
        <taxon>Weiservirinae</taxon>
        <taxon>Anayavirus</taxon>
        <taxon>Anayavirus sirphilip</taxon>
    </lineage>
</organism>
<gene>
    <name evidence="1" type="primary">46</name>
    <name evidence="1" type="ORF">SEA_SIRPHILIP_46</name>
</gene>
<evidence type="ECO:0000313" key="2">
    <source>
        <dbReference type="Proteomes" id="UP000224266"/>
    </source>
</evidence>
<protein>
    <submittedName>
        <fullName evidence="1">Cro protein</fullName>
    </submittedName>
</protein>